<protein>
    <submittedName>
        <fullName evidence="5">Conserved repeat domain-containing protein/choice-of-anchor A domain-containing protein</fullName>
    </submittedName>
</protein>
<evidence type="ECO:0000259" key="3">
    <source>
        <dbReference type="Pfam" id="PF20597"/>
    </source>
</evidence>
<dbReference type="EMBL" id="FMCR01000002">
    <property type="protein sequence ID" value="SCE91606.1"/>
    <property type="molecule type" value="Genomic_DNA"/>
</dbReference>
<evidence type="ECO:0000256" key="2">
    <source>
        <dbReference type="SAM" id="Phobius"/>
    </source>
</evidence>
<keyword evidence="2" id="KW-0472">Membrane</keyword>
<proteinExistence type="predicted"/>
<accession>A0A1C4W5V1</accession>
<dbReference type="Gene3D" id="2.60.40.10">
    <property type="entry name" value="Immunoglobulins"/>
    <property type="match status" value="1"/>
</dbReference>
<organism evidence="5 6">
    <name type="scientific">Micromonospora saelicesensis</name>
    <dbReference type="NCBI Taxonomy" id="285676"/>
    <lineage>
        <taxon>Bacteria</taxon>
        <taxon>Bacillati</taxon>
        <taxon>Actinomycetota</taxon>
        <taxon>Actinomycetes</taxon>
        <taxon>Micromonosporales</taxon>
        <taxon>Micromonosporaceae</taxon>
        <taxon>Micromonospora</taxon>
    </lineage>
</organism>
<feature type="region of interest" description="Disordered" evidence="1">
    <location>
        <begin position="1173"/>
        <end position="1196"/>
    </location>
</feature>
<feature type="region of interest" description="Disordered" evidence="1">
    <location>
        <begin position="693"/>
        <end position="716"/>
    </location>
</feature>
<evidence type="ECO:0000256" key="1">
    <source>
        <dbReference type="SAM" id="MobiDB-lite"/>
    </source>
</evidence>
<feature type="domain" description="DUF7507" evidence="4">
    <location>
        <begin position="966"/>
        <end position="1073"/>
    </location>
</feature>
<feature type="domain" description="DUF7507" evidence="4">
    <location>
        <begin position="491"/>
        <end position="596"/>
    </location>
</feature>
<dbReference type="PANTHER" id="PTHR34819:SF3">
    <property type="entry name" value="CELL SURFACE PROTEIN"/>
    <property type="match status" value="1"/>
</dbReference>
<feature type="domain" description="DUF7507" evidence="4">
    <location>
        <begin position="609"/>
        <end position="715"/>
    </location>
</feature>
<feature type="region of interest" description="Disordered" evidence="1">
    <location>
        <begin position="1058"/>
        <end position="1077"/>
    </location>
</feature>
<feature type="domain" description="DUF7507" evidence="4">
    <location>
        <begin position="1089"/>
        <end position="1193"/>
    </location>
</feature>
<feature type="domain" description="DUF7507" evidence="4">
    <location>
        <begin position="1208"/>
        <end position="1317"/>
    </location>
</feature>
<dbReference type="GO" id="GO:0005975">
    <property type="term" value="P:carbohydrate metabolic process"/>
    <property type="evidence" value="ECO:0007669"/>
    <property type="project" value="UniProtKB-ARBA"/>
</dbReference>
<dbReference type="Pfam" id="PF20597">
    <property type="entry name" value="pAdhesive_15"/>
    <property type="match status" value="1"/>
</dbReference>
<dbReference type="Proteomes" id="UP000198864">
    <property type="component" value="Unassembled WGS sequence"/>
</dbReference>
<keyword evidence="2" id="KW-1133">Transmembrane helix</keyword>
<evidence type="ECO:0000313" key="5">
    <source>
        <dbReference type="EMBL" id="SCE91606.1"/>
    </source>
</evidence>
<evidence type="ECO:0000313" key="6">
    <source>
        <dbReference type="Proteomes" id="UP000198864"/>
    </source>
</evidence>
<reference evidence="5 6" key="1">
    <citation type="submission" date="2016-06" db="EMBL/GenBank/DDBJ databases">
        <authorList>
            <person name="Kjaerup R.B."/>
            <person name="Dalgaard T.S."/>
            <person name="Juul-Madsen H.R."/>
        </authorList>
    </citation>
    <scope>NUCLEOTIDE SEQUENCE [LARGE SCALE GENOMIC DNA]</scope>
    <source>
        <strain evidence="5 6">DSM 44871</strain>
    </source>
</reference>
<dbReference type="PANTHER" id="PTHR34819">
    <property type="entry name" value="LARGE CYSTEINE-RICH PERIPLASMIC PROTEIN OMCB"/>
    <property type="match status" value="1"/>
</dbReference>
<dbReference type="InterPro" id="IPR013783">
    <property type="entry name" value="Ig-like_fold"/>
</dbReference>
<evidence type="ECO:0000259" key="4">
    <source>
        <dbReference type="Pfam" id="PF24346"/>
    </source>
</evidence>
<name>A0A1C4W5V1_9ACTN</name>
<feature type="domain" description="DUF7507" evidence="4">
    <location>
        <begin position="729"/>
        <end position="833"/>
    </location>
</feature>
<dbReference type="InterPro" id="IPR055354">
    <property type="entry name" value="DUF7507"/>
</dbReference>
<dbReference type="InterPro" id="IPR047589">
    <property type="entry name" value="DUF11_rpt"/>
</dbReference>
<dbReference type="NCBIfam" id="TIGR04215">
    <property type="entry name" value="choice_anch_A"/>
    <property type="match status" value="1"/>
</dbReference>
<gene>
    <name evidence="5" type="ORF">GA0070561_2405</name>
</gene>
<feature type="domain" description="DUF7507" evidence="4">
    <location>
        <begin position="1330"/>
        <end position="1433"/>
    </location>
</feature>
<feature type="domain" description="DUF7507" evidence="4">
    <location>
        <begin position="848"/>
        <end position="952"/>
    </location>
</feature>
<feature type="transmembrane region" description="Helical" evidence="2">
    <location>
        <begin position="1591"/>
        <end position="1612"/>
    </location>
</feature>
<dbReference type="InterPro" id="IPR026588">
    <property type="entry name" value="Choice_anch_A"/>
</dbReference>
<feature type="domain" description="DUF7507" evidence="4">
    <location>
        <begin position="374"/>
        <end position="477"/>
    </location>
</feature>
<feature type="domain" description="DUF7507" evidence="4">
    <location>
        <begin position="1458"/>
        <end position="1567"/>
    </location>
</feature>
<dbReference type="STRING" id="285676.GA0070561_2405"/>
<dbReference type="Pfam" id="PF24346">
    <property type="entry name" value="DUF7507"/>
    <property type="match status" value="10"/>
</dbReference>
<dbReference type="NCBIfam" id="TIGR01451">
    <property type="entry name" value="B_ant_repeat"/>
    <property type="match status" value="1"/>
</dbReference>
<feature type="domain" description="Choice-of-anchor A" evidence="3">
    <location>
        <begin position="57"/>
        <end position="358"/>
    </location>
</feature>
<dbReference type="InterPro" id="IPR051172">
    <property type="entry name" value="Chlamydia_OmcB"/>
</dbReference>
<sequence length="1619" mass="161740">MRISWWGSRRSRAAALSAVAGVLAVNGLLVPAPTAPAPIRPTLVAVDEAIGPVDPVAEALSFGVMTEGNATVNNDENEGTLAVGGDLTFGNYQLAGATAGSFVVPGDANPSALVVGGRVNFAGSVGGTRLQVLSNGYAKVGNLTGTFVRNTDNNGAQVNTRILPTNDYDASPRVELVTRQPVPSVGPTSPINFAGAFAAFRDTTAGLATCDNTVVLRTPNGDVLPRPIPPGSNAVVTLTPGVTNVLNLTAADLANIQILTFAGQPTADTPLLVNVDTSGVGNTFAWTAPNFAGIGGPQARYILFNFPTATALTLTPNAATVEGTIYAPNASLTDLSSSNTEGSVITRTLDHRGGEIHYFPFSTTLSCAGATPADIALVKSSTTTLITSVGQQVPYSFHVVNTGGVPLTTISVTDVQTPPSSNANLGPITCAATTLAPGAQTACTATYTVTQADLDNNGVTNVATAQGNPPTGPPVVSEPSTLTIPAQGLAAAVTVVKSSTTTSITSVGQQVPYRFLLANTGGLTLSNVAVTDVQTPPSSNANLGPITCAATTLAPGATTICTATYTVTQADLDNDGVTNVATARGTPPGGGTPVTSPPSTLTVPAAGLTPSIAVTKTSTTASITAVGQQVPYSFHVVNNGGLTLTAINVTDVQAPPSSNANLGPITCAATTLAPGARTACTATYTVTQADLDNDGVTNTATAHGTPPGGGAPVNSPPSTLMLPETGLVASIAVVKTSTTNVISTVGQQVPYSFHVVNNGGLTLTNVGVTDVQAPPSSNANLGPITCAATTLAPGAQTACTATYTVSQADLDIGFVRDTATAQGTPPGGGTPVQSGPSTLTIPSGDVFPAISLIKSSTTAAISSVGQQVPYSFLVANTGGVTLNNVNITDVQDPPSSNANLGPITCPQTTLAPGATTVCAATYTVTQADLDHDELTDIATAHGTPTGTEEPVDSDQVVLTIPAADVTPSISVVKSSTTTSITSAGQPVPYQFLVVNNGGVTLTNVNVNVTDAQTPPSSNANLGPITCPQTTLAPGQATACTATYTVTQADLDNNAVTDVATAHGTPPDSETPVDSPPSTLTIPESGLVAAISVVKVSEVTSIGAVGQQVPYRFHVVNTGGLTLTNVNVTDVQAPPSSNANLGPITCATATLAPGESTACTATYTVTQADLDNDGVTDTATAHGTPPGSQTPVSSPPSTLTIPEGGLVAGIDVIKSSTTVTITAPGQQVPYTFLVVNTGGFTLTNVTVNDTVLPPSPRGELGEITCGPQDTPNGEVTLSPGASIQCRATYTVTAEDFTGSSLRNVATATGTPPFGPPPVSPPSPVDIPIPHPAITITKSVTPTVVSAAGDVVTYRFVVSNTGTTALSAVTVDETDFSGTGTPGTITCGTPPVASGAVTLAAGTSTTCTSTYAVTAADIEAGRITNSAIAAGTPPTIPGQDPPAPVRSAPASAEVTATRGAAITVVKSSSTDKIVRPGQHVPFQFVVTNTGQVPLTGVTITDALTAPASAANLGPITCGPERTPNGAVTLAAGATVTCTATYTVSKADYHHGSLRNTATATGTPPDGPAPVSPESTITIPVKGKLPVTGSSFPAGLWMGAGVLAVLLGAALLLVVRQRRIRA</sequence>
<keyword evidence="2" id="KW-0812">Transmembrane</keyword>